<organism evidence="2 3">
    <name type="scientific">Rhodopirellula halodulae</name>
    <dbReference type="NCBI Taxonomy" id="2894198"/>
    <lineage>
        <taxon>Bacteria</taxon>
        <taxon>Pseudomonadati</taxon>
        <taxon>Planctomycetota</taxon>
        <taxon>Planctomycetia</taxon>
        <taxon>Pirellulales</taxon>
        <taxon>Pirellulaceae</taxon>
        <taxon>Rhodopirellula</taxon>
    </lineage>
</organism>
<accession>A0ABS8NM96</accession>
<reference evidence="2" key="1">
    <citation type="submission" date="2021-11" db="EMBL/GenBank/DDBJ databases">
        <title>Genome sequence.</title>
        <authorList>
            <person name="Sun Q."/>
        </authorList>
    </citation>
    <scope>NUCLEOTIDE SEQUENCE</scope>
    <source>
        <strain evidence="2">JC740</strain>
    </source>
</reference>
<dbReference type="InterPro" id="IPR052936">
    <property type="entry name" value="Jasmonate_Hydroxylase-like"/>
</dbReference>
<comment type="caution">
    <text evidence="2">The sequence shown here is derived from an EMBL/GenBank/DDBJ whole genome shotgun (WGS) entry which is preliminary data.</text>
</comment>
<sequence length="113" mass="12622">MAEDNLLASTPPTPYYAVVFTSCRTAVDDEGYSATAERMLALAAEQDGYLGVESVRDGDGGGITVSYWRDLDAIARWRAATEHRQAQSGGRAKWYEQYRVRVCRVEREYGFGD</sequence>
<evidence type="ECO:0000259" key="1">
    <source>
        <dbReference type="Pfam" id="PF03992"/>
    </source>
</evidence>
<dbReference type="PANTHER" id="PTHR37811:SF2">
    <property type="entry name" value="ABM DOMAIN-CONTAINING PROTEIN"/>
    <property type="match status" value="1"/>
</dbReference>
<keyword evidence="2" id="KW-0503">Monooxygenase</keyword>
<name>A0ABS8NM96_9BACT</name>
<gene>
    <name evidence="2" type="ORF">LOC71_20720</name>
</gene>
<dbReference type="RefSeq" id="WP_230276408.1">
    <property type="nucleotide sequence ID" value="NZ_JAJKFW010000059.1"/>
</dbReference>
<evidence type="ECO:0000313" key="2">
    <source>
        <dbReference type="EMBL" id="MCC9644704.1"/>
    </source>
</evidence>
<dbReference type="PANTHER" id="PTHR37811">
    <property type="entry name" value="BLL5343 PROTEIN"/>
    <property type="match status" value="1"/>
</dbReference>
<dbReference type="Proteomes" id="UP001430306">
    <property type="component" value="Unassembled WGS sequence"/>
</dbReference>
<feature type="domain" description="ABM" evidence="1">
    <location>
        <begin position="35"/>
        <end position="87"/>
    </location>
</feature>
<proteinExistence type="predicted"/>
<keyword evidence="3" id="KW-1185">Reference proteome</keyword>
<protein>
    <submittedName>
        <fullName evidence="2">Antibiotic biosynthesis monooxygenase</fullName>
    </submittedName>
</protein>
<dbReference type="SUPFAM" id="SSF54909">
    <property type="entry name" value="Dimeric alpha+beta barrel"/>
    <property type="match status" value="1"/>
</dbReference>
<keyword evidence="2" id="KW-0560">Oxidoreductase</keyword>
<evidence type="ECO:0000313" key="3">
    <source>
        <dbReference type="Proteomes" id="UP001430306"/>
    </source>
</evidence>
<dbReference type="InterPro" id="IPR011008">
    <property type="entry name" value="Dimeric_a/b-barrel"/>
</dbReference>
<dbReference type="GO" id="GO:0004497">
    <property type="term" value="F:monooxygenase activity"/>
    <property type="evidence" value="ECO:0007669"/>
    <property type="project" value="UniProtKB-KW"/>
</dbReference>
<dbReference type="InterPro" id="IPR007138">
    <property type="entry name" value="ABM_dom"/>
</dbReference>
<dbReference type="EMBL" id="JAJKFW010000059">
    <property type="protein sequence ID" value="MCC9644704.1"/>
    <property type="molecule type" value="Genomic_DNA"/>
</dbReference>
<dbReference type="Gene3D" id="3.30.70.100">
    <property type="match status" value="1"/>
</dbReference>
<dbReference type="Pfam" id="PF03992">
    <property type="entry name" value="ABM"/>
    <property type="match status" value="1"/>
</dbReference>